<evidence type="ECO:0000313" key="3">
    <source>
        <dbReference type="EMBL" id="KAL3672598.1"/>
    </source>
</evidence>
<dbReference type="Proteomes" id="UP001632037">
    <property type="component" value="Unassembled WGS sequence"/>
</dbReference>
<dbReference type="Pfam" id="PF00069">
    <property type="entry name" value="Pkinase"/>
    <property type="match status" value="1"/>
</dbReference>
<evidence type="ECO:0000259" key="2">
    <source>
        <dbReference type="PROSITE" id="PS50011"/>
    </source>
</evidence>
<gene>
    <name evidence="3" type="ORF">V7S43_001893</name>
</gene>
<name>A0ABD3G0J7_9STRA</name>
<dbReference type="PANTHER" id="PTHR44329:SF214">
    <property type="entry name" value="PROTEIN KINASE DOMAIN-CONTAINING PROTEIN"/>
    <property type="match status" value="1"/>
</dbReference>
<sequence length="402" mass="44250">MDSFSGTRFPSIDSDLVLQQPYDGLRTSAVFGMDIPMTSTEFSMLNRTEGGDTEGSMGIPTSVDGSMGIRTSVQGSSAYPSSQPTEEAKDRNPDRFMSIWNDPNLLSLQVRAADVKDLKQLGSGAFAMVWLVRYRESQLLASKRLRPERRTKKHTAMFIEEIKLIATFDHPNLVNFVGAAWTIESDLQMLLEYMDGGDLRRYLADPQTPVGWTKRKFDIAIGVIEGLVYLHSFVPPLVHRDLKSKNVLLSADFTAKLSDFGASRFHSVENTMTGGVGTGRWLAPEVIRGDADYGSAADIYSFGALLTELDTNKIPYSNARASNGKILSDMTILHRVATGTLHPEVGSDCSPDLKNLVEQCLVEDQAKRPAATAIAYELRLIKKNMATFFASQSADLSLSELS</sequence>
<dbReference type="InterPro" id="IPR008271">
    <property type="entry name" value="Ser/Thr_kinase_AS"/>
</dbReference>
<dbReference type="PROSITE" id="PS50011">
    <property type="entry name" value="PROTEIN_KINASE_DOM"/>
    <property type="match status" value="1"/>
</dbReference>
<dbReference type="PANTHER" id="PTHR44329">
    <property type="entry name" value="SERINE/THREONINE-PROTEIN KINASE TNNI3K-RELATED"/>
    <property type="match status" value="1"/>
</dbReference>
<reference evidence="3 4" key="1">
    <citation type="submission" date="2024-09" db="EMBL/GenBank/DDBJ databases">
        <title>Genome sequencing and assembly of Phytophthora oleae, isolate VK10A, causative agent of rot of olive drupes.</title>
        <authorList>
            <person name="Conti Taguali S."/>
            <person name="Riolo M."/>
            <person name="La Spada F."/>
            <person name="Cacciola S.O."/>
            <person name="Dionisio G."/>
        </authorList>
    </citation>
    <scope>NUCLEOTIDE SEQUENCE [LARGE SCALE GENOMIC DNA]</scope>
    <source>
        <strain evidence="3 4">VK10A</strain>
    </source>
</reference>
<dbReference type="SUPFAM" id="SSF56112">
    <property type="entry name" value="Protein kinase-like (PK-like)"/>
    <property type="match status" value="1"/>
</dbReference>
<proteinExistence type="predicted"/>
<dbReference type="InterPro" id="IPR000719">
    <property type="entry name" value="Prot_kinase_dom"/>
</dbReference>
<feature type="region of interest" description="Disordered" evidence="1">
    <location>
        <begin position="49"/>
        <end position="94"/>
    </location>
</feature>
<dbReference type="SMART" id="SM00220">
    <property type="entry name" value="S_TKc"/>
    <property type="match status" value="1"/>
</dbReference>
<keyword evidence="4" id="KW-1185">Reference proteome</keyword>
<dbReference type="InterPro" id="IPR051681">
    <property type="entry name" value="Ser/Thr_Kinases-Pseudokinases"/>
</dbReference>
<dbReference type="Gene3D" id="1.10.510.10">
    <property type="entry name" value="Transferase(Phosphotransferase) domain 1"/>
    <property type="match status" value="1"/>
</dbReference>
<dbReference type="InterPro" id="IPR011009">
    <property type="entry name" value="Kinase-like_dom_sf"/>
</dbReference>
<feature type="compositionally biased region" description="Polar residues" evidence="1">
    <location>
        <begin position="69"/>
        <end position="85"/>
    </location>
</feature>
<dbReference type="EMBL" id="JBIMZQ010000003">
    <property type="protein sequence ID" value="KAL3672598.1"/>
    <property type="molecule type" value="Genomic_DNA"/>
</dbReference>
<feature type="domain" description="Protein kinase" evidence="2">
    <location>
        <begin position="115"/>
        <end position="389"/>
    </location>
</feature>
<evidence type="ECO:0000313" key="4">
    <source>
        <dbReference type="Proteomes" id="UP001632037"/>
    </source>
</evidence>
<accession>A0ABD3G0J7</accession>
<comment type="caution">
    <text evidence="3">The sequence shown here is derived from an EMBL/GenBank/DDBJ whole genome shotgun (WGS) entry which is preliminary data.</text>
</comment>
<dbReference type="PROSITE" id="PS00108">
    <property type="entry name" value="PROTEIN_KINASE_ST"/>
    <property type="match status" value="1"/>
</dbReference>
<dbReference type="AlphaFoldDB" id="A0ABD3G0J7"/>
<protein>
    <recommendedName>
        <fullName evidence="2">Protein kinase domain-containing protein</fullName>
    </recommendedName>
</protein>
<organism evidence="3 4">
    <name type="scientific">Phytophthora oleae</name>
    <dbReference type="NCBI Taxonomy" id="2107226"/>
    <lineage>
        <taxon>Eukaryota</taxon>
        <taxon>Sar</taxon>
        <taxon>Stramenopiles</taxon>
        <taxon>Oomycota</taxon>
        <taxon>Peronosporomycetes</taxon>
        <taxon>Peronosporales</taxon>
        <taxon>Peronosporaceae</taxon>
        <taxon>Phytophthora</taxon>
    </lineage>
</organism>
<evidence type="ECO:0000256" key="1">
    <source>
        <dbReference type="SAM" id="MobiDB-lite"/>
    </source>
</evidence>